<dbReference type="InterPro" id="IPR015940">
    <property type="entry name" value="UBA"/>
</dbReference>
<dbReference type="PROSITE" id="PS50030">
    <property type="entry name" value="UBA"/>
    <property type="match status" value="1"/>
</dbReference>
<dbReference type="AlphaFoldDB" id="R7QHF8"/>
<dbReference type="EMBL" id="HG001818">
    <property type="protein sequence ID" value="CDF37203.1"/>
    <property type="molecule type" value="Genomic_DNA"/>
</dbReference>
<dbReference type="SUPFAM" id="SSF54236">
    <property type="entry name" value="Ubiquitin-like"/>
    <property type="match status" value="1"/>
</dbReference>
<feature type="compositionally biased region" description="Low complexity" evidence="1">
    <location>
        <begin position="78"/>
        <end position="101"/>
    </location>
</feature>
<keyword evidence="5" id="KW-1185">Reference proteome</keyword>
<dbReference type="InterPro" id="IPR006636">
    <property type="entry name" value="STI1_HS-bd"/>
</dbReference>
<dbReference type="SMART" id="SM00727">
    <property type="entry name" value="STI1"/>
    <property type="match status" value="4"/>
</dbReference>
<name>R7QHF8_CHOCR</name>
<dbReference type="Gene3D" id="3.10.20.90">
    <property type="entry name" value="Phosphatidylinositol 3-kinase Catalytic Subunit, Chain A, domain 1"/>
    <property type="match status" value="1"/>
</dbReference>
<dbReference type="PANTHER" id="PTHR10677:SF3">
    <property type="entry name" value="FI07626P-RELATED"/>
    <property type="match status" value="1"/>
</dbReference>
<dbReference type="STRING" id="2769.R7QHF8"/>
<dbReference type="Proteomes" id="UP000012073">
    <property type="component" value="Unassembled WGS sequence"/>
</dbReference>
<evidence type="ECO:0000259" key="3">
    <source>
        <dbReference type="PROSITE" id="PS50053"/>
    </source>
</evidence>
<accession>R7QHF8</accession>
<feature type="region of interest" description="Disordered" evidence="1">
    <location>
        <begin position="69"/>
        <end position="115"/>
    </location>
</feature>
<feature type="domain" description="Ubiquitin-like" evidence="3">
    <location>
        <begin position="3"/>
        <end position="83"/>
    </location>
</feature>
<feature type="region of interest" description="Disordered" evidence="1">
    <location>
        <begin position="429"/>
        <end position="467"/>
    </location>
</feature>
<organism evidence="4 5">
    <name type="scientific">Chondrus crispus</name>
    <name type="common">Carrageen Irish moss</name>
    <name type="synonym">Polymorpha crispa</name>
    <dbReference type="NCBI Taxonomy" id="2769"/>
    <lineage>
        <taxon>Eukaryota</taxon>
        <taxon>Rhodophyta</taxon>
        <taxon>Florideophyceae</taxon>
        <taxon>Rhodymeniophycidae</taxon>
        <taxon>Gigartinales</taxon>
        <taxon>Gigartinaceae</taxon>
        <taxon>Chondrus</taxon>
    </lineage>
</organism>
<dbReference type="Gene3D" id="1.10.8.10">
    <property type="entry name" value="DNA helicase RuvA subunit, C-terminal domain"/>
    <property type="match status" value="1"/>
</dbReference>
<dbReference type="GO" id="GO:0006511">
    <property type="term" value="P:ubiquitin-dependent protein catabolic process"/>
    <property type="evidence" value="ECO:0007669"/>
    <property type="project" value="TreeGrafter"/>
</dbReference>
<protein>
    <recommendedName>
        <fullName evidence="6">Ubiquilin</fullName>
    </recommendedName>
</protein>
<dbReference type="OrthoDB" id="267397at2759"/>
<dbReference type="FunFam" id="1.10.260.100:FF:000001">
    <property type="entry name" value="Ubiquilin 1"/>
    <property type="match status" value="1"/>
</dbReference>
<evidence type="ECO:0008006" key="6">
    <source>
        <dbReference type="Google" id="ProtNLM"/>
    </source>
</evidence>
<dbReference type="InterPro" id="IPR029071">
    <property type="entry name" value="Ubiquitin-like_domsf"/>
</dbReference>
<dbReference type="OMA" id="EVRFQTQ"/>
<dbReference type="Gene3D" id="1.10.260.100">
    <property type="match status" value="1"/>
</dbReference>
<dbReference type="GeneID" id="17324720"/>
<sequence>MALNIIVKNTTGTRFEMQISSLAETVADFKVRLATSTGIPAASQRLIFRGHILKDAQTFEQIKAKHGLESGQSMHVVPSPSSAPSASANATPSTPTAPSSNQTNAAPAPQLPTGMPNMAEMQQQLLQNPEQMQAMMNSPLMENIMNNPQVARSLMMANPQMRDLLDRNPELAHVFNDPATFRQMMQMARNPSLMNEMMRNTDRQMANIEMMPGGFDALRRMHENIQAPLMDATQGFNPGNQTNANRPNAADDNPFASLFQQNTPSNTPMPNPWAPNNGVQPNAAPRAQPTMNTGATAGTANGNAFAQLFQGVGGADNGAAGGTPGVMPGFPGMGMGTGGMPGLPPGMDIEQLTQLMENPMMQQMMDSLLSNPQTLQAMINSDPSMRAAMENNPQMAQVLQNPEMLRTMMNPEVMRSMRQLQNAFGGMGMGATPGATPTPPGTGAGQTPNTGQTPSPTPQATGGMDAGAQMNGFMAMMNAMAAGGAPGANTAQPQMTQEQLEEMYSTQLQQLRDMGFLDKSMCLQALQQSRGNVSAAIENLLSRFGG</sequence>
<dbReference type="Gramene" id="CDF37203">
    <property type="protein sequence ID" value="CDF37203"/>
    <property type="gene ID" value="CHC_T00005159001"/>
</dbReference>
<evidence type="ECO:0000313" key="4">
    <source>
        <dbReference type="EMBL" id="CDF37203.1"/>
    </source>
</evidence>
<dbReference type="InterPro" id="IPR000626">
    <property type="entry name" value="Ubiquitin-like_dom"/>
</dbReference>
<dbReference type="SUPFAM" id="SSF46934">
    <property type="entry name" value="UBA-like"/>
    <property type="match status" value="1"/>
</dbReference>
<dbReference type="SMART" id="SM00165">
    <property type="entry name" value="UBA"/>
    <property type="match status" value="1"/>
</dbReference>
<feature type="region of interest" description="Disordered" evidence="1">
    <location>
        <begin position="262"/>
        <end position="282"/>
    </location>
</feature>
<dbReference type="PROSITE" id="PS50053">
    <property type="entry name" value="UBIQUITIN_2"/>
    <property type="match status" value="1"/>
</dbReference>
<dbReference type="SMART" id="SM00213">
    <property type="entry name" value="UBQ"/>
    <property type="match status" value="1"/>
</dbReference>
<dbReference type="InterPro" id="IPR015496">
    <property type="entry name" value="Ubiquilin"/>
</dbReference>
<dbReference type="PANTHER" id="PTHR10677">
    <property type="entry name" value="UBIQUILIN"/>
    <property type="match status" value="1"/>
</dbReference>
<evidence type="ECO:0000313" key="5">
    <source>
        <dbReference type="Proteomes" id="UP000012073"/>
    </source>
</evidence>
<reference evidence="5" key="1">
    <citation type="journal article" date="2013" name="Proc. Natl. Acad. Sci. U.S.A.">
        <title>Genome structure and metabolic features in the red seaweed Chondrus crispus shed light on evolution of the Archaeplastida.</title>
        <authorList>
            <person name="Collen J."/>
            <person name="Porcel B."/>
            <person name="Carre W."/>
            <person name="Ball S.G."/>
            <person name="Chaparro C."/>
            <person name="Tonon T."/>
            <person name="Barbeyron T."/>
            <person name="Michel G."/>
            <person name="Noel B."/>
            <person name="Valentin K."/>
            <person name="Elias M."/>
            <person name="Artiguenave F."/>
            <person name="Arun A."/>
            <person name="Aury J.M."/>
            <person name="Barbosa-Neto J.F."/>
            <person name="Bothwell J.H."/>
            <person name="Bouget F.Y."/>
            <person name="Brillet L."/>
            <person name="Cabello-Hurtado F."/>
            <person name="Capella-Gutierrez S."/>
            <person name="Charrier B."/>
            <person name="Cladiere L."/>
            <person name="Cock J.M."/>
            <person name="Coelho S.M."/>
            <person name="Colleoni C."/>
            <person name="Czjzek M."/>
            <person name="Da Silva C."/>
            <person name="Delage L."/>
            <person name="Denoeud F."/>
            <person name="Deschamps P."/>
            <person name="Dittami S.M."/>
            <person name="Gabaldon T."/>
            <person name="Gachon C.M."/>
            <person name="Groisillier A."/>
            <person name="Herve C."/>
            <person name="Jabbari K."/>
            <person name="Katinka M."/>
            <person name="Kloareg B."/>
            <person name="Kowalczyk N."/>
            <person name="Labadie K."/>
            <person name="Leblanc C."/>
            <person name="Lopez P.J."/>
            <person name="McLachlan D.H."/>
            <person name="Meslet-Cladiere L."/>
            <person name="Moustafa A."/>
            <person name="Nehr Z."/>
            <person name="Nyvall Collen P."/>
            <person name="Panaud O."/>
            <person name="Partensky F."/>
            <person name="Poulain J."/>
            <person name="Rensing S.A."/>
            <person name="Rousvoal S."/>
            <person name="Samson G."/>
            <person name="Symeonidi A."/>
            <person name="Weissenbach J."/>
            <person name="Zambounis A."/>
            <person name="Wincker P."/>
            <person name="Boyen C."/>
        </authorList>
    </citation>
    <scope>NUCLEOTIDE SEQUENCE [LARGE SCALE GENOMIC DNA]</scope>
    <source>
        <strain evidence="5">cv. Stackhouse</strain>
    </source>
</reference>
<dbReference type="PhylomeDB" id="R7QHF8"/>
<feature type="compositionally biased region" description="Low complexity" evidence="1">
    <location>
        <begin position="445"/>
        <end position="454"/>
    </location>
</feature>
<evidence type="ECO:0000259" key="2">
    <source>
        <dbReference type="PROSITE" id="PS50030"/>
    </source>
</evidence>
<dbReference type="RefSeq" id="XP_005717022.1">
    <property type="nucleotide sequence ID" value="XM_005716965.1"/>
</dbReference>
<dbReference type="InterPro" id="IPR009060">
    <property type="entry name" value="UBA-like_sf"/>
</dbReference>
<dbReference type="Pfam" id="PF23195">
    <property type="entry name" value="UBQLN1"/>
    <property type="match status" value="2"/>
</dbReference>
<dbReference type="GO" id="GO:0031593">
    <property type="term" value="F:polyubiquitin modification-dependent protein binding"/>
    <property type="evidence" value="ECO:0007669"/>
    <property type="project" value="TreeGrafter"/>
</dbReference>
<proteinExistence type="predicted"/>
<feature type="domain" description="UBA" evidence="2">
    <location>
        <begin position="499"/>
        <end position="543"/>
    </location>
</feature>
<gene>
    <name evidence="4" type="ORF">CHC_T00005159001</name>
</gene>
<dbReference type="GO" id="GO:0005829">
    <property type="term" value="C:cytosol"/>
    <property type="evidence" value="ECO:0007669"/>
    <property type="project" value="TreeGrafter"/>
</dbReference>
<dbReference type="Pfam" id="PF00240">
    <property type="entry name" value="ubiquitin"/>
    <property type="match status" value="1"/>
</dbReference>
<dbReference type="Pfam" id="PF00627">
    <property type="entry name" value="UBA"/>
    <property type="match status" value="1"/>
</dbReference>
<dbReference type="KEGG" id="ccp:CHC_T00005159001"/>
<evidence type="ECO:0000256" key="1">
    <source>
        <dbReference type="SAM" id="MobiDB-lite"/>
    </source>
</evidence>